<protein>
    <recommendedName>
        <fullName evidence="6">Ciliary microtubule inner protein 2C</fullName>
    </recommendedName>
</protein>
<feature type="compositionally biased region" description="Polar residues" evidence="7">
    <location>
        <begin position="118"/>
        <end position="127"/>
    </location>
</feature>
<dbReference type="GO" id="GO:0005930">
    <property type="term" value="C:axoneme"/>
    <property type="evidence" value="ECO:0007669"/>
    <property type="project" value="UniProtKB-SubCell"/>
</dbReference>
<evidence type="ECO:0000256" key="7">
    <source>
        <dbReference type="SAM" id="MobiDB-lite"/>
    </source>
</evidence>
<evidence type="ECO:0000256" key="2">
    <source>
        <dbReference type="ARBA" id="ARBA00022490"/>
    </source>
</evidence>
<accession>A0A9D3SYG7</accession>
<dbReference type="PANTHER" id="PTHR34924">
    <property type="entry name" value="UPF0573 PROTEIN C2ORF70"/>
    <property type="match status" value="1"/>
</dbReference>
<evidence type="ECO:0000256" key="5">
    <source>
        <dbReference type="ARBA" id="ARBA00035661"/>
    </source>
</evidence>
<comment type="caution">
    <text evidence="9">The sequence shown here is derived from an EMBL/GenBank/DDBJ whole genome shotgun (WGS) entry which is preliminary data.</text>
</comment>
<dbReference type="Pfam" id="PF10629">
    <property type="entry name" value="CMI2B-like"/>
    <property type="match status" value="1"/>
</dbReference>
<evidence type="ECO:0000256" key="3">
    <source>
        <dbReference type="ARBA" id="ARBA00023212"/>
    </source>
</evidence>
<evidence type="ECO:0000256" key="6">
    <source>
        <dbReference type="ARBA" id="ARBA00041160"/>
    </source>
</evidence>
<evidence type="ECO:0000259" key="8">
    <source>
        <dbReference type="Pfam" id="PF10629"/>
    </source>
</evidence>
<evidence type="ECO:0000313" key="9">
    <source>
        <dbReference type="EMBL" id="KAG7460802.1"/>
    </source>
</evidence>
<feature type="region of interest" description="Disordered" evidence="7">
    <location>
        <begin position="118"/>
        <end position="147"/>
    </location>
</feature>
<dbReference type="OrthoDB" id="8181742at2759"/>
<dbReference type="PANTHER" id="PTHR34924:SF1">
    <property type="entry name" value="PROTEIN FAM166C"/>
    <property type="match status" value="1"/>
</dbReference>
<sequence length="147" mass="17120">MAYRSVGTFVTPNNPTYIVPSLMPGYCGHVPTVKLEYGDTFGNASMKHFRNIRSAAMETSTSPFRRNLFPSIYPSNPMLLASYRSRSRDKGAYSPYWARHNRDFDRQEEIKRFDTLAQSHRQQYKDTSGTRKPVNYFATTPDRREKY</sequence>
<comment type="subcellular location">
    <subcellularLocation>
        <location evidence="1">Cytoplasm</location>
        <location evidence="1">Cytoskeleton</location>
        <location evidence="1">Cilium axoneme</location>
    </subcellularLocation>
</comment>
<keyword evidence="2" id="KW-0963">Cytoplasm</keyword>
<dbReference type="InterPro" id="IPR018902">
    <property type="entry name" value="CMI2A-C-like_dom"/>
</dbReference>
<comment type="similarity">
    <text evidence="5">Belongs to the CIMIP2 family.</text>
</comment>
<organism evidence="9 10">
    <name type="scientific">Megalops atlanticus</name>
    <name type="common">Tarpon</name>
    <name type="synonym">Clupea gigantea</name>
    <dbReference type="NCBI Taxonomy" id="7932"/>
    <lineage>
        <taxon>Eukaryota</taxon>
        <taxon>Metazoa</taxon>
        <taxon>Chordata</taxon>
        <taxon>Craniata</taxon>
        <taxon>Vertebrata</taxon>
        <taxon>Euteleostomi</taxon>
        <taxon>Actinopterygii</taxon>
        <taxon>Neopterygii</taxon>
        <taxon>Teleostei</taxon>
        <taxon>Elopiformes</taxon>
        <taxon>Megalopidae</taxon>
        <taxon>Megalops</taxon>
    </lineage>
</organism>
<keyword evidence="10" id="KW-1185">Reference proteome</keyword>
<dbReference type="InterPro" id="IPR052329">
    <property type="entry name" value="CIMIP2C"/>
</dbReference>
<evidence type="ECO:0000256" key="1">
    <source>
        <dbReference type="ARBA" id="ARBA00004430"/>
    </source>
</evidence>
<dbReference type="EMBL" id="JAFDVH010000018">
    <property type="protein sequence ID" value="KAG7460802.1"/>
    <property type="molecule type" value="Genomic_DNA"/>
</dbReference>
<evidence type="ECO:0000313" key="10">
    <source>
        <dbReference type="Proteomes" id="UP001046870"/>
    </source>
</evidence>
<proteinExistence type="inferred from homology"/>
<dbReference type="Proteomes" id="UP001046870">
    <property type="component" value="Chromosome 18"/>
</dbReference>
<gene>
    <name evidence="9" type="ORF">MATL_G00202760</name>
</gene>
<feature type="domain" description="Ciliary microtubule inner protein 2A-C-like" evidence="8">
    <location>
        <begin position="20"/>
        <end position="81"/>
    </location>
</feature>
<name>A0A9D3SYG7_MEGAT</name>
<keyword evidence="4" id="KW-0966">Cell projection</keyword>
<dbReference type="GO" id="GO:0015630">
    <property type="term" value="C:microtubule cytoskeleton"/>
    <property type="evidence" value="ECO:0007669"/>
    <property type="project" value="UniProtKB-ARBA"/>
</dbReference>
<keyword evidence="3" id="KW-0206">Cytoskeleton</keyword>
<dbReference type="AlphaFoldDB" id="A0A9D3SYG7"/>
<evidence type="ECO:0000256" key="4">
    <source>
        <dbReference type="ARBA" id="ARBA00023273"/>
    </source>
</evidence>
<reference evidence="9" key="1">
    <citation type="submission" date="2021-01" db="EMBL/GenBank/DDBJ databases">
        <authorList>
            <person name="Zahm M."/>
            <person name="Roques C."/>
            <person name="Cabau C."/>
            <person name="Klopp C."/>
            <person name="Donnadieu C."/>
            <person name="Jouanno E."/>
            <person name="Lampietro C."/>
            <person name="Louis A."/>
            <person name="Herpin A."/>
            <person name="Echchiki A."/>
            <person name="Berthelot C."/>
            <person name="Parey E."/>
            <person name="Roest-Crollius H."/>
            <person name="Braasch I."/>
            <person name="Postlethwait J."/>
            <person name="Bobe J."/>
            <person name="Montfort J."/>
            <person name="Bouchez O."/>
            <person name="Begum T."/>
            <person name="Mejri S."/>
            <person name="Adams A."/>
            <person name="Chen W.-J."/>
            <person name="Guiguen Y."/>
        </authorList>
    </citation>
    <scope>NUCLEOTIDE SEQUENCE</scope>
    <source>
        <strain evidence="9">YG-15Mar2019-1</strain>
        <tissue evidence="9">Brain</tissue>
    </source>
</reference>